<dbReference type="InterPro" id="IPR003594">
    <property type="entry name" value="HATPase_dom"/>
</dbReference>
<dbReference type="InterPro" id="IPR004358">
    <property type="entry name" value="Sig_transdc_His_kin-like_C"/>
</dbReference>
<dbReference type="EC" id="2.7.13.3" evidence="3"/>
<keyword evidence="7 15" id="KW-0812">Transmembrane</keyword>
<evidence type="ECO:0000256" key="9">
    <source>
        <dbReference type="ARBA" id="ARBA00022777"/>
    </source>
</evidence>
<protein>
    <recommendedName>
        <fullName evidence="3">histidine kinase</fullName>
        <ecNumber evidence="3">2.7.13.3</ecNumber>
    </recommendedName>
</protein>
<evidence type="ECO:0000313" key="18">
    <source>
        <dbReference type="EMBL" id="VAW92662.1"/>
    </source>
</evidence>
<feature type="coiled-coil region" evidence="14">
    <location>
        <begin position="129"/>
        <end position="156"/>
    </location>
</feature>
<evidence type="ECO:0000256" key="4">
    <source>
        <dbReference type="ARBA" id="ARBA00022475"/>
    </source>
</evidence>
<keyword evidence="4" id="KW-1003">Cell membrane</keyword>
<keyword evidence="5" id="KW-0597">Phosphoprotein</keyword>
<organism evidence="18">
    <name type="scientific">hydrothermal vent metagenome</name>
    <dbReference type="NCBI Taxonomy" id="652676"/>
    <lineage>
        <taxon>unclassified sequences</taxon>
        <taxon>metagenomes</taxon>
        <taxon>ecological metagenomes</taxon>
    </lineage>
</organism>
<dbReference type="Gene3D" id="1.10.287.130">
    <property type="match status" value="1"/>
</dbReference>
<dbReference type="Pfam" id="PF02518">
    <property type="entry name" value="HATPase_c"/>
    <property type="match status" value="1"/>
</dbReference>
<evidence type="ECO:0000256" key="11">
    <source>
        <dbReference type="ARBA" id="ARBA00022989"/>
    </source>
</evidence>
<feature type="transmembrane region" description="Helical" evidence="15">
    <location>
        <begin position="45"/>
        <end position="65"/>
    </location>
</feature>
<evidence type="ECO:0000259" key="17">
    <source>
        <dbReference type="PROSITE" id="PS50885"/>
    </source>
</evidence>
<name>A0A3B0ZYZ0_9ZZZZ</name>
<dbReference type="SMART" id="SM00388">
    <property type="entry name" value="HisKA"/>
    <property type="match status" value="1"/>
</dbReference>
<dbReference type="AlphaFoldDB" id="A0A3B0ZYZ0"/>
<dbReference type="InterPro" id="IPR045671">
    <property type="entry name" value="NtrY-like_N"/>
</dbReference>
<evidence type="ECO:0000256" key="1">
    <source>
        <dbReference type="ARBA" id="ARBA00000085"/>
    </source>
</evidence>
<dbReference type="Gene3D" id="3.30.450.20">
    <property type="entry name" value="PAS domain"/>
    <property type="match status" value="1"/>
</dbReference>
<dbReference type="SUPFAM" id="SSF47384">
    <property type="entry name" value="Homodimeric domain of signal transducing histidine kinase"/>
    <property type="match status" value="1"/>
</dbReference>
<feature type="transmembrane region" description="Helical" evidence="15">
    <location>
        <begin position="12"/>
        <end position="33"/>
    </location>
</feature>
<evidence type="ECO:0000256" key="12">
    <source>
        <dbReference type="ARBA" id="ARBA00023012"/>
    </source>
</evidence>
<evidence type="ECO:0000256" key="2">
    <source>
        <dbReference type="ARBA" id="ARBA00004651"/>
    </source>
</evidence>
<dbReference type="Pfam" id="PF19312">
    <property type="entry name" value="NtrY_N"/>
    <property type="match status" value="1"/>
</dbReference>
<dbReference type="Pfam" id="PF00512">
    <property type="entry name" value="HisKA"/>
    <property type="match status" value="1"/>
</dbReference>
<dbReference type="InterPro" id="IPR005467">
    <property type="entry name" value="His_kinase_dom"/>
</dbReference>
<dbReference type="Pfam" id="PF12860">
    <property type="entry name" value="PAS_7"/>
    <property type="match status" value="1"/>
</dbReference>
<evidence type="ECO:0000259" key="16">
    <source>
        <dbReference type="PROSITE" id="PS50109"/>
    </source>
</evidence>
<dbReference type="PANTHER" id="PTHR43065:SF10">
    <property type="entry name" value="PEROXIDE STRESS-ACTIVATED HISTIDINE KINASE MAK3"/>
    <property type="match status" value="1"/>
</dbReference>
<keyword evidence="14" id="KW-0175">Coiled coil</keyword>
<dbReference type="PROSITE" id="PS50885">
    <property type="entry name" value="HAMP"/>
    <property type="match status" value="1"/>
</dbReference>
<dbReference type="CDD" id="cd00082">
    <property type="entry name" value="HisKA"/>
    <property type="match status" value="1"/>
</dbReference>
<evidence type="ECO:0000256" key="8">
    <source>
        <dbReference type="ARBA" id="ARBA00022741"/>
    </source>
</evidence>
<feature type="transmembrane region" description="Helical" evidence="15">
    <location>
        <begin position="294"/>
        <end position="319"/>
    </location>
</feature>
<keyword evidence="8" id="KW-0547">Nucleotide-binding</keyword>
<dbReference type="PANTHER" id="PTHR43065">
    <property type="entry name" value="SENSOR HISTIDINE KINASE"/>
    <property type="match status" value="1"/>
</dbReference>
<comment type="subcellular location">
    <subcellularLocation>
        <location evidence="2">Cell membrane</location>
        <topology evidence="2">Multi-pass membrane protein</topology>
    </subcellularLocation>
</comment>
<dbReference type="InterPro" id="IPR003660">
    <property type="entry name" value="HAMP_dom"/>
</dbReference>
<keyword evidence="10" id="KW-0067">ATP-binding</keyword>
<dbReference type="PRINTS" id="PR00344">
    <property type="entry name" value="BCTRLSENSOR"/>
</dbReference>
<dbReference type="Gene3D" id="3.30.565.10">
    <property type="entry name" value="Histidine kinase-like ATPase, C-terminal domain"/>
    <property type="match status" value="1"/>
</dbReference>
<comment type="catalytic activity">
    <reaction evidence="1">
        <text>ATP + protein L-histidine = ADP + protein N-phospho-L-histidine.</text>
        <dbReference type="EC" id="2.7.13.3"/>
    </reaction>
</comment>
<evidence type="ECO:0000256" key="5">
    <source>
        <dbReference type="ARBA" id="ARBA00022553"/>
    </source>
</evidence>
<gene>
    <name evidence="18" type="ORF">MNBD_GAMMA23-2475</name>
</gene>
<dbReference type="InterPro" id="IPR036097">
    <property type="entry name" value="HisK_dim/P_sf"/>
</dbReference>
<dbReference type="PROSITE" id="PS50109">
    <property type="entry name" value="HIS_KIN"/>
    <property type="match status" value="1"/>
</dbReference>
<keyword evidence="13 15" id="KW-0472">Membrane</keyword>
<evidence type="ECO:0000256" key="14">
    <source>
        <dbReference type="SAM" id="Coils"/>
    </source>
</evidence>
<evidence type="ECO:0000256" key="7">
    <source>
        <dbReference type="ARBA" id="ARBA00022692"/>
    </source>
</evidence>
<dbReference type="InterPro" id="IPR035965">
    <property type="entry name" value="PAS-like_dom_sf"/>
</dbReference>
<dbReference type="SMART" id="SM00387">
    <property type="entry name" value="HATPase_c"/>
    <property type="match status" value="1"/>
</dbReference>
<reference evidence="18" key="1">
    <citation type="submission" date="2018-06" db="EMBL/GenBank/DDBJ databases">
        <authorList>
            <person name="Zhirakovskaya E."/>
        </authorList>
    </citation>
    <scope>NUCLEOTIDE SEQUENCE</scope>
</reference>
<keyword evidence="12" id="KW-0902">Two-component regulatory system</keyword>
<evidence type="ECO:0000256" key="13">
    <source>
        <dbReference type="ARBA" id="ARBA00023136"/>
    </source>
</evidence>
<accession>A0A3B0ZYZ0</accession>
<dbReference type="GO" id="GO:0000155">
    <property type="term" value="F:phosphorelay sensor kinase activity"/>
    <property type="evidence" value="ECO:0007669"/>
    <property type="project" value="InterPro"/>
</dbReference>
<dbReference type="InterPro" id="IPR017232">
    <property type="entry name" value="NtrY"/>
</dbReference>
<feature type="transmembrane region" description="Helical" evidence="15">
    <location>
        <begin position="85"/>
        <end position="107"/>
    </location>
</feature>
<dbReference type="InterPro" id="IPR036890">
    <property type="entry name" value="HATPase_C_sf"/>
</dbReference>
<evidence type="ECO:0000256" key="10">
    <source>
        <dbReference type="ARBA" id="ARBA00022840"/>
    </source>
</evidence>
<keyword evidence="11 15" id="KW-1133">Transmembrane helix</keyword>
<feature type="domain" description="HAMP" evidence="17">
    <location>
        <begin position="320"/>
        <end position="372"/>
    </location>
</feature>
<dbReference type="SUPFAM" id="SSF55874">
    <property type="entry name" value="ATPase domain of HSP90 chaperone/DNA topoisomerase II/histidine kinase"/>
    <property type="match status" value="1"/>
</dbReference>
<proteinExistence type="predicted"/>
<dbReference type="SUPFAM" id="SSF55785">
    <property type="entry name" value="PYP-like sensor domain (PAS domain)"/>
    <property type="match status" value="1"/>
</dbReference>
<dbReference type="Pfam" id="PF00672">
    <property type="entry name" value="HAMP"/>
    <property type="match status" value="1"/>
</dbReference>
<evidence type="ECO:0000256" key="6">
    <source>
        <dbReference type="ARBA" id="ARBA00022679"/>
    </source>
</evidence>
<dbReference type="EMBL" id="UOFT01000027">
    <property type="protein sequence ID" value="VAW92662.1"/>
    <property type="molecule type" value="Genomic_DNA"/>
</dbReference>
<dbReference type="Gene3D" id="6.10.340.10">
    <property type="match status" value="1"/>
</dbReference>
<dbReference type="GO" id="GO:0005524">
    <property type="term" value="F:ATP binding"/>
    <property type="evidence" value="ECO:0007669"/>
    <property type="project" value="UniProtKB-KW"/>
</dbReference>
<keyword evidence="6 18" id="KW-0808">Transferase</keyword>
<feature type="domain" description="Histidine kinase" evidence="16">
    <location>
        <begin position="511"/>
        <end position="741"/>
    </location>
</feature>
<dbReference type="SMART" id="SM00304">
    <property type="entry name" value="HAMP"/>
    <property type="match status" value="1"/>
</dbReference>
<keyword evidence="9" id="KW-0418">Kinase</keyword>
<evidence type="ECO:0000256" key="3">
    <source>
        <dbReference type="ARBA" id="ARBA00012438"/>
    </source>
</evidence>
<dbReference type="SUPFAM" id="SSF158472">
    <property type="entry name" value="HAMP domain-like"/>
    <property type="match status" value="1"/>
</dbReference>
<dbReference type="CDD" id="cd06225">
    <property type="entry name" value="HAMP"/>
    <property type="match status" value="1"/>
</dbReference>
<sequence>MKQLAKQFFNRLFSGSAPIISLVVLLTASLYLMSGATHNSAQFSQQFSVLLGINALATILLVGLITKNLITLIKQYRRRKVGSRLTAKLVIMFVILSVTPVSVVYYFSLDFLQRGIDSWFDVRVEKALSDSLELSKASLEERMNDLVADVQQQATELVNTTDELVALKLNELRLDSNASELTLFHYSGHIIGSSAADTKQLIPLGLKEKTVTKSRKGESDFSLIPFTDQNTDINKGSIRIRIAVPVASPDPVAEGRVLQALYPVTPRMNSLAATVQTAFSDYNELTYLRNPLKYSFILTLSLVLMLSILSAIWAAFFYARHLVAPVTNLVKGTLAVAKGDYTIRLPLPGNDDLGNLVRSFNDMMHQLTMARESAELSQQQLESSHSYLQGVLANLTSGVLTLDTHHNLITSNITASQILGIDLTGYIDKELEIIVDDHTFLYLFLDAIKPHLTNSDKQWTEEITLFAKEGRQVIMCRGTTLPEGGFVIVFDDITQSLQSQRNAAWGEVARRLAHEIKNPLTPIQLSAERLRHKYLNTMPVEDAEVLDRSTNTIVQQVETLKQMVKAFSDYARMPAVELKTIDLNSLINEVLDLYQNTEANVQINTQLDNTMPHIEADINRMRQLLTNLVKNALEAMEEQAEGELIITTECAKKAACHYVELRIKDTGPGIPHDMFSTLFEPYITSKPKGSGLGLAIVKKIVEEHGGVLWAENNQSPLNTQPLDTTRIQTGATIFIRLPVVSIKNKISIDTSATSLDLLNKGSNNAAA</sequence>
<dbReference type="InterPro" id="IPR003661">
    <property type="entry name" value="HisK_dim/P_dom"/>
</dbReference>
<evidence type="ECO:0000256" key="15">
    <source>
        <dbReference type="SAM" id="Phobius"/>
    </source>
</evidence>
<dbReference type="PIRSF" id="PIRSF037532">
    <property type="entry name" value="STHK_NtrY"/>
    <property type="match status" value="1"/>
</dbReference>
<dbReference type="GO" id="GO:0005886">
    <property type="term" value="C:plasma membrane"/>
    <property type="evidence" value="ECO:0007669"/>
    <property type="project" value="UniProtKB-SubCell"/>
</dbReference>